<dbReference type="KEGG" id="clec:106668310"/>
<organism evidence="2 3">
    <name type="scientific">Cimex lectularius</name>
    <name type="common">Bed bug</name>
    <name type="synonym">Acanthia lectularia</name>
    <dbReference type="NCBI Taxonomy" id="79782"/>
    <lineage>
        <taxon>Eukaryota</taxon>
        <taxon>Metazoa</taxon>
        <taxon>Ecdysozoa</taxon>
        <taxon>Arthropoda</taxon>
        <taxon>Hexapoda</taxon>
        <taxon>Insecta</taxon>
        <taxon>Pterygota</taxon>
        <taxon>Neoptera</taxon>
        <taxon>Paraneoptera</taxon>
        <taxon>Hemiptera</taxon>
        <taxon>Heteroptera</taxon>
        <taxon>Panheteroptera</taxon>
        <taxon>Cimicomorpha</taxon>
        <taxon>Cimicidae</taxon>
        <taxon>Cimex</taxon>
    </lineage>
</organism>
<dbReference type="RefSeq" id="XP_014252420.1">
    <property type="nucleotide sequence ID" value="XM_014396934.2"/>
</dbReference>
<proteinExistence type="predicted"/>
<dbReference type="GeneID" id="106668310"/>
<name>A0A8I6RYL8_CIMLE</name>
<evidence type="ECO:0000313" key="2">
    <source>
        <dbReference type="EnsemblMetazoa" id="XP_014252420.1"/>
    </source>
</evidence>
<reference evidence="2" key="1">
    <citation type="submission" date="2022-01" db="UniProtKB">
        <authorList>
            <consortium name="EnsemblMetazoa"/>
        </authorList>
    </citation>
    <scope>IDENTIFICATION</scope>
</reference>
<sequence>MSRIGMERNSMLDSFLFSNNERTKNTIKGRKFFSRESIYSKDKTDLKENKGCNEEKVRHWPYPKSVRILLPEGKNVDKNAKNPNSFNAKKTQSLENATYNRKMSSVHESYHNFLAEKKENATLPKRYLPKILHSFLNPSQAERPKNILSIPVHQVLPKRLDNPSRTLFTKTSLKEPIKIKSSEPVLDKTQAKDRHTLKKRSSAPYVRESITIIDRDRKKSAPYSSLEMKALMASRFFSKKDKDVQLLQSKRKPSISSPGTRPSVYPPNAVAGAAENVNPPRDKQPPNFRRPGYVRGQGSRDVHSSPPKDRVRFAAKDSSSETISKGSWNEVSTRKSQSPTRKQPTASVSTTRKEEYSEDIRIKNLRPVQLSPHTIEYLPLDLAKLQTNSENILEKLKKKDKKEKQQKE</sequence>
<evidence type="ECO:0000313" key="3">
    <source>
        <dbReference type="Proteomes" id="UP000494040"/>
    </source>
</evidence>
<feature type="region of interest" description="Disordered" evidence="1">
    <location>
        <begin position="244"/>
        <end position="357"/>
    </location>
</feature>
<dbReference type="OrthoDB" id="10616348at2759"/>
<dbReference type="Proteomes" id="UP000494040">
    <property type="component" value="Unassembled WGS sequence"/>
</dbReference>
<evidence type="ECO:0000256" key="1">
    <source>
        <dbReference type="SAM" id="MobiDB-lite"/>
    </source>
</evidence>
<feature type="compositionally biased region" description="Polar residues" evidence="1">
    <location>
        <begin position="320"/>
        <end position="350"/>
    </location>
</feature>
<feature type="compositionally biased region" description="Basic and acidic residues" evidence="1">
    <location>
        <begin position="298"/>
        <end position="319"/>
    </location>
</feature>
<dbReference type="EnsemblMetazoa" id="XM_014396934.2">
    <property type="protein sequence ID" value="XP_014252420.1"/>
    <property type="gene ID" value="LOC106668310"/>
</dbReference>
<accession>A0A8I6RYL8</accession>
<dbReference type="AlphaFoldDB" id="A0A8I6RYL8"/>
<protein>
    <submittedName>
        <fullName evidence="2">Uncharacterized protein</fullName>
    </submittedName>
</protein>
<keyword evidence="3" id="KW-1185">Reference proteome</keyword>